<keyword evidence="3" id="KW-1185">Reference proteome</keyword>
<feature type="region of interest" description="Disordered" evidence="1">
    <location>
        <begin position="162"/>
        <end position="265"/>
    </location>
</feature>
<organism evidence="2 3">
    <name type="scientific">Extremus antarcticus</name>
    <dbReference type="NCBI Taxonomy" id="702011"/>
    <lineage>
        <taxon>Eukaryota</taxon>
        <taxon>Fungi</taxon>
        <taxon>Dikarya</taxon>
        <taxon>Ascomycota</taxon>
        <taxon>Pezizomycotina</taxon>
        <taxon>Dothideomycetes</taxon>
        <taxon>Dothideomycetidae</taxon>
        <taxon>Mycosphaerellales</taxon>
        <taxon>Extremaceae</taxon>
        <taxon>Extremus</taxon>
    </lineage>
</organism>
<evidence type="ECO:0000256" key="1">
    <source>
        <dbReference type="SAM" id="MobiDB-lite"/>
    </source>
</evidence>
<accession>A0AAJ0GCQ9</accession>
<dbReference type="AlphaFoldDB" id="A0AAJ0GCQ9"/>
<dbReference type="EMBL" id="JAWDJX010000028">
    <property type="protein sequence ID" value="KAK3050957.1"/>
    <property type="molecule type" value="Genomic_DNA"/>
</dbReference>
<dbReference type="GO" id="GO:0030474">
    <property type="term" value="P:spindle pole body duplication"/>
    <property type="evidence" value="ECO:0007669"/>
    <property type="project" value="TreeGrafter"/>
</dbReference>
<sequence length="327" mass="34556">MSTTALVRSSSSSNSLTIQKPATPATTSPIVLPKLNLVPRPSSTPIKAPVSSTQQQTTQQQTPTSSATSTPGRWQHPRMDEVIRRQSASNFDNSNFRTIAYSVVILMLSFWLPRLIPTQYTAPLRPYDTYTLLALRLLILANISLASTPLFRKPDACEDIPLDPTQRARLGLPPLSRPATPAEQAQYVTPPRYSRSNTPRNSGSGQSLRAQASGSPGGGYGTPMSPFGSGTQQRRASGSPLTPSGTPSNAAAAGRRLSYNPRSSPLGLSEFDAGGTPTKVMGNPRASVGLNSKWLYEKGRASPTGPSGGGREAGFVGGGWGTGSVFS</sequence>
<dbReference type="Pfam" id="PF08058">
    <property type="entry name" value="NPCC"/>
    <property type="match status" value="1"/>
</dbReference>
<proteinExistence type="predicted"/>
<evidence type="ECO:0000313" key="3">
    <source>
        <dbReference type="Proteomes" id="UP001271007"/>
    </source>
</evidence>
<feature type="compositionally biased region" description="Gly residues" evidence="1">
    <location>
        <begin position="306"/>
        <end position="327"/>
    </location>
</feature>
<protein>
    <submittedName>
        <fullName evidence="2">Uncharacterized protein</fullName>
    </submittedName>
</protein>
<name>A0AAJ0GCQ9_9PEZI</name>
<dbReference type="PANTHER" id="PTHR28003">
    <property type="entry name" value="NUCLEOPORIN POM34"/>
    <property type="match status" value="1"/>
</dbReference>
<dbReference type="GO" id="GO:0006606">
    <property type="term" value="P:protein import into nucleus"/>
    <property type="evidence" value="ECO:0007669"/>
    <property type="project" value="TreeGrafter"/>
</dbReference>
<feature type="compositionally biased region" description="Low complexity" evidence="1">
    <location>
        <begin position="237"/>
        <end position="248"/>
    </location>
</feature>
<reference evidence="2" key="1">
    <citation type="submission" date="2023-04" db="EMBL/GenBank/DDBJ databases">
        <title>Black Yeasts Isolated from many extreme environments.</title>
        <authorList>
            <person name="Coleine C."/>
            <person name="Stajich J.E."/>
            <person name="Selbmann L."/>
        </authorList>
    </citation>
    <scope>NUCLEOTIDE SEQUENCE</scope>
    <source>
        <strain evidence="2">CCFEE 5312</strain>
    </source>
</reference>
<gene>
    <name evidence="2" type="ORF">LTR09_007706</name>
</gene>
<feature type="region of interest" description="Disordered" evidence="1">
    <location>
        <begin position="299"/>
        <end position="327"/>
    </location>
</feature>
<feature type="compositionally biased region" description="Polar residues" evidence="1">
    <location>
        <begin position="194"/>
        <end position="214"/>
    </location>
</feature>
<comment type="caution">
    <text evidence="2">The sequence shown here is derived from an EMBL/GenBank/DDBJ whole genome shotgun (WGS) entry which is preliminary data.</text>
</comment>
<evidence type="ECO:0000313" key="2">
    <source>
        <dbReference type="EMBL" id="KAK3050957.1"/>
    </source>
</evidence>
<feature type="compositionally biased region" description="Low complexity" evidence="1">
    <location>
        <begin position="51"/>
        <end position="70"/>
    </location>
</feature>
<feature type="region of interest" description="Disordered" evidence="1">
    <location>
        <begin position="1"/>
        <end position="78"/>
    </location>
</feature>
<dbReference type="PANTHER" id="PTHR28003:SF1">
    <property type="entry name" value="NUCLEOPORIN POM34"/>
    <property type="match status" value="1"/>
</dbReference>
<dbReference type="Proteomes" id="UP001271007">
    <property type="component" value="Unassembled WGS sequence"/>
</dbReference>
<dbReference type="GO" id="GO:0070762">
    <property type="term" value="C:nuclear pore transmembrane ring"/>
    <property type="evidence" value="ECO:0007669"/>
    <property type="project" value="TreeGrafter"/>
</dbReference>
<dbReference type="InterPro" id="IPR012578">
    <property type="entry name" value="Nucl_pore_cmplx"/>
</dbReference>
<feature type="compositionally biased region" description="Polar residues" evidence="1">
    <location>
        <begin position="16"/>
        <end position="29"/>
    </location>
</feature>
<dbReference type="GO" id="GO:0005640">
    <property type="term" value="C:nuclear outer membrane"/>
    <property type="evidence" value="ECO:0007669"/>
    <property type="project" value="TreeGrafter"/>
</dbReference>